<dbReference type="EMBL" id="UZAN01050118">
    <property type="protein sequence ID" value="VDP87990.1"/>
    <property type="molecule type" value="Genomic_DNA"/>
</dbReference>
<reference evidence="3" key="1">
    <citation type="submission" date="2016-06" db="UniProtKB">
        <authorList>
            <consortium name="WormBaseParasite"/>
        </authorList>
    </citation>
    <scope>IDENTIFICATION</scope>
</reference>
<dbReference type="Gene3D" id="3.40.50.261">
    <property type="entry name" value="Succinyl-CoA synthetase domains"/>
    <property type="match status" value="1"/>
</dbReference>
<name>A0A183AVR3_9TREM</name>
<evidence type="ECO:0000313" key="3">
    <source>
        <dbReference type="WBParaSite" id="ECPE_0001108201-mRNA-1"/>
    </source>
</evidence>
<evidence type="ECO:0000313" key="1">
    <source>
        <dbReference type="EMBL" id="VDP87990.1"/>
    </source>
</evidence>
<dbReference type="InterPro" id="IPR016102">
    <property type="entry name" value="Succinyl-CoA_synth-like"/>
</dbReference>
<dbReference type="Proteomes" id="UP000272942">
    <property type="component" value="Unassembled WGS sequence"/>
</dbReference>
<dbReference type="AlphaFoldDB" id="A0A183AVR3"/>
<dbReference type="OrthoDB" id="1552at2759"/>
<protein>
    <submittedName>
        <fullName evidence="3">TPP_enzyme_N domain-containing protein</fullName>
    </submittedName>
</protein>
<organism evidence="3">
    <name type="scientific">Echinostoma caproni</name>
    <dbReference type="NCBI Taxonomy" id="27848"/>
    <lineage>
        <taxon>Eukaryota</taxon>
        <taxon>Metazoa</taxon>
        <taxon>Spiralia</taxon>
        <taxon>Lophotrochozoa</taxon>
        <taxon>Platyhelminthes</taxon>
        <taxon>Trematoda</taxon>
        <taxon>Digenea</taxon>
        <taxon>Plagiorchiida</taxon>
        <taxon>Echinostomata</taxon>
        <taxon>Echinostomatoidea</taxon>
        <taxon>Echinostomatidae</taxon>
        <taxon>Echinostoma</taxon>
    </lineage>
</organism>
<sequence>MRCDVIAQGIVAAAAELNIKVPIVVRLQGALRTDEPKLSTSGEPSRERGYLSIFILPHQSAVNLLV</sequence>
<dbReference type="SUPFAM" id="SSF52210">
    <property type="entry name" value="Succinyl-CoA synthetase domains"/>
    <property type="match status" value="1"/>
</dbReference>
<dbReference type="WBParaSite" id="ECPE_0001108201-mRNA-1">
    <property type="protein sequence ID" value="ECPE_0001108201-mRNA-1"/>
    <property type="gene ID" value="ECPE_0001108201"/>
</dbReference>
<reference evidence="1 2" key="2">
    <citation type="submission" date="2018-11" db="EMBL/GenBank/DDBJ databases">
        <authorList>
            <consortium name="Pathogen Informatics"/>
        </authorList>
    </citation>
    <scope>NUCLEOTIDE SEQUENCE [LARGE SCALE GENOMIC DNA]</scope>
    <source>
        <strain evidence="1 2">Egypt</strain>
    </source>
</reference>
<keyword evidence="2" id="KW-1185">Reference proteome</keyword>
<accession>A0A183AVR3</accession>
<proteinExistence type="predicted"/>
<evidence type="ECO:0000313" key="2">
    <source>
        <dbReference type="Proteomes" id="UP000272942"/>
    </source>
</evidence>
<gene>
    <name evidence="1" type="ORF">ECPE_LOCUS11048</name>
</gene>